<dbReference type="FunFam" id="2.10.25.10:FF:000135">
    <property type="entry name" value="Laminin subunit beta 4"/>
    <property type="match status" value="1"/>
</dbReference>
<feature type="domain" description="Laminin EGF-like" evidence="16">
    <location>
        <begin position="417"/>
        <end position="461"/>
    </location>
</feature>
<dbReference type="OrthoDB" id="10011303at2759"/>
<evidence type="ECO:0000313" key="20">
    <source>
        <dbReference type="Proteomes" id="UP000614601"/>
    </source>
</evidence>
<dbReference type="FunFam" id="2.10.25.10:FF:000090">
    <property type="entry name" value="laminin subunit alpha"/>
    <property type="match status" value="1"/>
</dbReference>
<keyword evidence="8 11" id="KW-1015">Disulfide bond</keyword>
<feature type="domain" description="Laminin EGF-like" evidence="16">
    <location>
        <begin position="555"/>
        <end position="600"/>
    </location>
</feature>
<feature type="chain" id="PRO_5036408330" evidence="14">
    <location>
        <begin position="17"/>
        <end position="3630"/>
    </location>
</feature>
<feature type="domain" description="Laminin EGF-like" evidence="16">
    <location>
        <begin position="2023"/>
        <end position="2069"/>
    </location>
</feature>
<evidence type="ECO:0000256" key="10">
    <source>
        <dbReference type="ARBA" id="ARBA00023292"/>
    </source>
</evidence>
<feature type="domain" description="Laminin G" evidence="15">
    <location>
        <begin position="3449"/>
        <end position="3627"/>
    </location>
</feature>
<dbReference type="FunFam" id="2.10.25.10:FF:000069">
    <property type="entry name" value="Laminin subunit alpha 1"/>
    <property type="match status" value="1"/>
</dbReference>
<feature type="disulfide bond" evidence="11">
    <location>
        <begin position="483"/>
        <end position="492"/>
    </location>
</feature>
<feature type="disulfide bond" evidence="11">
    <location>
        <begin position="576"/>
        <end position="585"/>
    </location>
</feature>
<feature type="disulfide bond" evidence="11">
    <location>
        <begin position="1538"/>
        <end position="1555"/>
    </location>
</feature>
<feature type="region of interest" description="Disordered" evidence="13">
    <location>
        <begin position="3211"/>
        <end position="3261"/>
    </location>
</feature>
<organism evidence="19 20">
    <name type="scientific">Bursaphelenchus okinawaensis</name>
    <dbReference type="NCBI Taxonomy" id="465554"/>
    <lineage>
        <taxon>Eukaryota</taxon>
        <taxon>Metazoa</taxon>
        <taxon>Ecdysozoa</taxon>
        <taxon>Nematoda</taxon>
        <taxon>Chromadorea</taxon>
        <taxon>Rhabditida</taxon>
        <taxon>Tylenchina</taxon>
        <taxon>Tylenchomorpha</taxon>
        <taxon>Aphelenchoidea</taxon>
        <taxon>Aphelenchoididae</taxon>
        <taxon>Bursaphelenchus</taxon>
    </lineage>
</organism>
<feature type="domain" description="Laminin EGF-like" evidence="16">
    <location>
        <begin position="747"/>
        <end position="799"/>
    </location>
</feature>
<dbReference type="GO" id="GO:0061564">
    <property type="term" value="P:axon development"/>
    <property type="evidence" value="ECO:0007669"/>
    <property type="project" value="UniProtKB-ARBA"/>
</dbReference>
<feature type="domain" description="Laminin IV type A" evidence="17">
    <location>
        <begin position="1608"/>
        <end position="1781"/>
    </location>
</feature>
<feature type="disulfide bond" evidence="11">
    <location>
        <begin position="1948"/>
        <end position="1957"/>
    </location>
</feature>
<feature type="disulfide bond" evidence="11">
    <location>
        <begin position="603"/>
        <end position="620"/>
    </location>
</feature>
<evidence type="ECO:0000256" key="12">
    <source>
        <dbReference type="SAM" id="Coils"/>
    </source>
</evidence>
<protein>
    <submittedName>
        <fullName evidence="19">Uncharacterized protein</fullName>
    </submittedName>
</protein>
<dbReference type="SUPFAM" id="SSF57997">
    <property type="entry name" value="Tropomyosin"/>
    <property type="match status" value="1"/>
</dbReference>
<dbReference type="Pfam" id="PF00053">
    <property type="entry name" value="EGF_laminin"/>
    <property type="match status" value="20"/>
</dbReference>
<feature type="domain" description="Laminin EGF-like" evidence="16">
    <location>
        <begin position="462"/>
        <end position="508"/>
    </location>
</feature>
<feature type="disulfide bond" evidence="11">
    <location>
        <begin position="1536"/>
        <end position="1548"/>
    </location>
</feature>
<feature type="disulfide bond" evidence="11">
    <location>
        <begin position="622"/>
        <end position="631"/>
    </location>
</feature>
<feature type="domain" description="Laminin G" evidence="15">
    <location>
        <begin position="2874"/>
        <end position="3040"/>
    </location>
</feature>
<dbReference type="Proteomes" id="UP000783686">
    <property type="component" value="Unassembled WGS sequence"/>
</dbReference>
<dbReference type="PANTHER" id="PTHR10574:SF406">
    <property type="entry name" value="LAMININ SUBUNIT ALPHA 5"/>
    <property type="match status" value="1"/>
</dbReference>
<feature type="compositionally biased region" description="Acidic residues" evidence="13">
    <location>
        <begin position="3226"/>
        <end position="3240"/>
    </location>
</feature>
<dbReference type="FunFam" id="2.10.25.10:FF:000034">
    <property type="entry name" value="Laminin subunit alpha 3"/>
    <property type="match status" value="1"/>
</dbReference>
<feature type="domain" description="Laminin N-terminal" evidence="18">
    <location>
        <begin position="14"/>
        <end position="289"/>
    </location>
</feature>
<evidence type="ECO:0000313" key="19">
    <source>
        <dbReference type="EMBL" id="CAD5215290.1"/>
    </source>
</evidence>
<dbReference type="Pfam" id="PF24973">
    <property type="entry name" value="EGF_LMN_ATRN"/>
    <property type="match status" value="1"/>
</dbReference>
<proteinExistence type="predicted"/>
<feature type="disulfide bond" evidence="11">
    <location>
        <begin position="1460"/>
        <end position="1469"/>
    </location>
</feature>
<dbReference type="Gene3D" id="2.60.120.200">
    <property type="match status" value="5"/>
</dbReference>
<dbReference type="GO" id="GO:0009888">
    <property type="term" value="P:tissue development"/>
    <property type="evidence" value="ECO:0007669"/>
    <property type="project" value="TreeGrafter"/>
</dbReference>
<feature type="domain" description="Laminin EGF-like" evidence="16">
    <location>
        <begin position="1397"/>
        <end position="1442"/>
    </location>
</feature>
<dbReference type="GO" id="GO:0071711">
    <property type="term" value="P:basement membrane organization"/>
    <property type="evidence" value="ECO:0007669"/>
    <property type="project" value="UniProtKB-ARBA"/>
</dbReference>
<dbReference type="PROSITE" id="PS51117">
    <property type="entry name" value="LAMININ_NTER"/>
    <property type="match status" value="1"/>
</dbReference>
<accession>A0A811KG57</accession>
<dbReference type="PROSITE" id="PS00022">
    <property type="entry name" value="EGF_1"/>
    <property type="match status" value="1"/>
</dbReference>
<dbReference type="InterPro" id="IPR010307">
    <property type="entry name" value="Laminin_dom_II"/>
</dbReference>
<dbReference type="Pfam" id="PF02210">
    <property type="entry name" value="Laminin_G_2"/>
    <property type="match status" value="3"/>
</dbReference>
<dbReference type="PROSITE" id="PS01248">
    <property type="entry name" value="EGF_LAM_1"/>
    <property type="match status" value="6"/>
</dbReference>
<feature type="region of interest" description="Disordered" evidence="13">
    <location>
        <begin position="2416"/>
        <end position="2441"/>
    </location>
</feature>
<keyword evidence="9" id="KW-0325">Glycoprotein</keyword>
<feature type="disulfide bond" evidence="11">
    <location>
        <begin position="770"/>
        <end position="779"/>
    </location>
</feature>
<dbReference type="GO" id="GO:0007155">
    <property type="term" value="P:cell adhesion"/>
    <property type="evidence" value="ECO:0007669"/>
    <property type="project" value="InterPro"/>
</dbReference>
<feature type="disulfide bond" evidence="11">
    <location>
        <begin position="1397"/>
        <end position="1409"/>
    </location>
</feature>
<reference evidence="19" key="1">
    <citation type="submission" date="2020-09" db="EMBL/GenBank/DDBJ databases">
        <authorList>
            <person name="Kikuchi T."/>
        </authorList>
    </citation>
    <scope>NUCLEOTIDE SEQUENCE</scope>
    <source>
        <strain evidence="19">SH1</strain>
    </source>
</reference>
<keyword evidence="3" id="KW-0272">Extracellular matrix</keyword>
<dbReference type="Pfam" id="PF00055">
    <property type="entry name" value="Laminin_N"/>
    <property type="match status" value="1"/>
</dbReference>
<keyword evidence="7 12" id="KW-0175">Coiled coil</keyword>
<keyword evidence="4 14" id="KW-0732">Signal</keyword>
<evidence type="ECO:0000256" key="5">
    <source>
        <dbReference type="ARBA" id="ARBA00022737"/>
    </source>
</evidence>
<dbReference type="GO" id="GO:0040017">
    <property type="term" value="P:positive regulation of locomotion"/>
    <property type="evidence" value="ECO:0007669"/>
    <property type="project" value="UniProtKB-ARBA"/>
</dbReference>
<feature type="domain" description="Laminin EGF-like" evidence="16">
    <location>
        <begin position="1924"/>
        <end position="1975"/>
    </location>
</feature>
<dbReference type="InterPro" id="IPR050440">
    <property type="entry name" value="Laminin/Netrin_ECM"/>
</dbReference>
<feature type="disulfide bond" evidence="11">
    <location>
        <begin position="557"/>
        <end position="574"/>
    </location>
</feature>
<name>A0A811KG57_9BILA</name>
<dbReference type="InterPro" id="IPR013320">
    <property type="entry name" value="ConA-like_dom_sf"/>
</dbReference>
<dbReference type="SMART" id="SM00281">
    <property type="entry name" value="LamB"/>
    <property type="match status" value="1"/>
</dbReference>
<feature type="coiled-coil region" evidence="12">
    <location>
        <begin position="2258"/>
        <end position="2288"/>
    </location>
</feature>
<dbReference type="InterPro" id="IPR000742">
    <property type="entry name" value="EGF"/>
</dbReference>
<dbReference type="GO" id="GO:0006950">
    <property type="term" value="P:response to stress"/>
    <property type="evidence" value="ECO:0007669"/>
    <property type="project" value="UniProtKB-ARBA"/>
</dbReference>
<dbReference type="PROSITE" id="PS50027">
    <property type="entry name" value="EGF_LAM_2"/>
    <property type="match status" value="16"/>
</dbReference>
<dbReference type="Gene3D" id="1.10.287.950">
    <property type="entry name" value="Methyl-accepting chemotaxis protein"/>
    <property type="match status" value="1"/>
</dbReference>
<feature type="domain" description="Laminin G" evidence="15">
    <location>
        <begin position="2675"/>
        <end position="2864"/>
    </location>
</feature>
<dbReference type="SMART" id="SM00180">
    <property type="entry name" value="EGF_Lam"/>
    <property type="match status" value="22"/>
</dbReference>
<dbReference type="FunFam" id="2.10.25.10:FF:000188">
    <property type="entry name" value="Laminin subunit gamma 2"/>
    <property type="match status" value="1"/>
</dbReference>
<feature type="disulfide bond" evidence="11">
    <location>
        <begin position="2043"/>
        <end position="2052"/>
    </location>
</feature>
<feature type="disulfide bond" evidence="11">
    <location>
        <begin position="2091"/>
        <end position="2100"/>
    </location>
</feature>
<dbReference type="FunFam" id="2.10.25.10:FF:000011">
    <property type="entry name" value="Cadherin EGF LAG seven-pass G-type receptor"/>
    <property type="match status" value="2"/>
</dbReference>
<feature type="disulfide bond" evidence="11">
    <location>
        <begin position="1995"/>
        <end position="2004"/>
    </location>
</feature>
<evidence type="ECO:0000256" key="6">
    <source>
        <dbReference type="ARBA" id="ARBA00022869"/>
    </source>
</evidence>
<dbReference type="Pfam" id="PF00052">
    <property type="entry name" value="Laminin_B"/>
    <property type="match status" value="1"/>
</dbReference>
<feature type="disulfide bond" evidence="11">
    <location>
        <begin position="462"/>
        <end position="474"/>
    </location>
</feature>
<feature type="domain" description="Laminin EGF-like" evidence="16">
    <location>
        <begin position="1488"/>
        <end position="1535"/>
    </location>
</feature>
<feature type="domain" description="Laminin EGF-like" evidence="16">
    <location>
        <begin position="509"/>
        <end position="554"/>
    </location>
</feature>
<evidence type="ECO:0000259" key="16">
    <source>
        <dbReference type="PROSITE" id="PS50027"/>
    </source>
</evidence>
<dbReference type="PANTHER" id="PTHR10574">
    <property type="entry name" value="NETRIN/LAMININ-RELATED"/>
    <property type="match status" value="1"/>
</dbReference>
<dbReference type="SUPFAM" id="SSF49899">
    <property type="entry name" value="Concanavalin A-like lectins/glucanases"/>
    <property type="match status" value="5"/>
</dbReference>
<feature type="disulfide bond" evidence="11">
    <location>
        <begin position="1511"/>
        <end position="1520"/>
    </location>
</feature>
<feature type="signal peptide" evidence="14">
    <location>
        <begin position="1"/>
        <end position="16"/>
    </location>
</feature>
<feature type="domain" description="Laminin EGF-like" evidence="16">
    <location>
        <begin position="2070"/>
        <end position="2117"/>
    </location>
</feature>
<dbReference type="EMBL" id="CAJFCW020000003">
    <property type="protein sequence ID" value="CAG9103815.1"/>
    <property type="molecule type" value="Genomic_DNA"/>
</dbReference>
<feature type="domain" description="Laminin G" evidence="15">
    <location>
        <begin position="3270"/>
        <end position="3443"/>
    </location>
</feature>
<feature type="disulfide bond" evidence="11">
    <location>
        <begin position="437"/>
        <end position="446"/>
    </location>
</feature>
<keyword evidence="6" id="KW-0084">Basement membrane</keyword>
<dbReference type="InterPro" id="IPR001791">
    <property type="entry name" value="Laminin_G"/>
</dbReference>
<keyword evidence="10 11" id="KW-0424">Laminin EGF-like domain</keyword>
<evidence type="ECO:0000256" key="9">
    <source>
        <dbReference type="ARBA" id="ARBA00023180"/>
    </source>
</evidence>
<dbReference type="PROSITE" id="PS51115">
    <property type="entry name" value="LAMININ_IVA"/>
    <property type="match status" value="1"/>
</dbReference>
<feature type="domain" description="Laminin EGF-like" evidence="16">
    <location>
        <begin position="601"/>
        <end position="651"/>
    </location>
</feature>
<comment type="caution">
    <text evidence="11">Lacks conserved residue(s) required for the propagation of feature annotation.</text>
</comment>
<dbReference type="Proteomes" id="UP000614601">
    <property type="component" value="Unassembled WGS sequence"/>
</dbReference>
<dbReference type="CDD" id="cd00055">
    <property type="entry name" value="EGF_Lam"/>
    <property type="match status" value="20"/>
</dbReference>
<gene>
    <name evidence="19" type="ORF">BOKJ2_LOCUS6019</name>
</gene>
<feature type="coiled-coil region" evidence="12">
    <location>
        <begin position="2486"/>
        <end position="2552"/>
    </location>
</feature>
<dbReference type="PROSITE" id="PS50025">
    <property type="entry name" value="LAM_G_DOMAIN"/>
    <property type="match status" value="5"/>
</dbReference>
<dbReference type="InterPro" id="IPR008211">
    <property type="entry name" value="Laminin_N"/>
</dbReference>
<dbReference type="FunFam" id="2.10.25.10:FF:000051">
    <property type="entry name" value="Laminin subunit alpha 4"/>
    <property type="match status" value="1"/>
</dbReference>
<feature type="disulfide bond" evidence="11">
    <location>
        <begin position="2070"/>
        <end position="2082"/>
    </location>
</feature>
<keyword evidence="2" id="KW-0964">Secreted</keyword>
<evidence type="ECO:0000256" key="2">
    <source>
        <dbReference type="ARBA" id="ARBA00022525"/>
    </source>
</evidence>
<feature type="disulfide bond" evidence="11">
    <location>
        <begin position="717"/>
        <end position="726"/>
    </location>
</feature>
<dbReference type="InterPro" id="IPR002049">
    <property type="entry name" value="LE_dom"/>
</dbReference>
<evidence type="ECO:0000256" key="8">
    <source>
        <dbReference type="ARBA" id="ARBA00023157"/>
    </source>
</evidence>
<feature type="domain" description="Laminin EGF-like" evidence="16">
    <location>
        <begin position="1536"/>
        <end position="1586"/>
    </location>
</feature>
<keyword evidence="20" id="KW-1185">Reference proteome</keyword>
<dbReference type="Gene3D" id="2.10.25.10">
    <property type="entry name" value="Laminin"/>
    <property type="match status" value="21"/>
</dbReference>
<dbReference type="SMART" id="SM00181">
    <property type="entry name" value="EGF"/>
    <property type="match status" value="11"/>
</dbReference>
<dbReference type="SMART" id="SM00136">
    <property type="entry name" value="LamNT"/>
    <property type="match status" value="1"/>
</dbReference>
<evidence type="ECO:0000259" key="18">
    <source>
        <dbReference type="PROSITE" id="PS51117"/>
    </source>
</evidence>
<evidence type="ECO:0000256" key="3">
    <source>
        <dbReference type="ARBA" id="ARBA00022530"/>
    </source>
</evidence>
<evidence type="ECO:0000256" key="13">
    <source>
        <dbReference type="SAM" id="MobiDB-lite"/>
    </source>
</evidence>
<feature type="coiled-coil region" evidence="12">
    <location>
        <begin position="2580"/>
        <end position="2607"/>
    </location>
</feature>
<evidence type="ECO:0000259" key="15">
    <source>
        <dbReference type="PROSITE" id="PS50025"/>
    </source>
</evidence>
<feature type="disulfide bond" evidence="11">
    <location>
        <begin position="1836"/>
        <end position="1845"/>
    </location>
</feature>
<comment type="caution">
    <text evidence="19">The sequence shown here is derived from an EMBL/GenBank/DDBJ whole genome shotgun (WGS) entry which is preliminary data.</text>
</comment>
<dbReference type="Pfam" id="PF06009">
    <property type="entry name" value="Laminin_II"/>
    <property type="match status" value="1"/>
</dbReference>
<dbReference type="FunFam" id="2.10.25.10:FF:000209">
    <property type="entry name" value="Laminin subunit alpha 5"/>
    <property type="match status" value="1"/>
</dbReference>
<evidence type="ECO:0000259" key="17">
    <source>
        <dbReference type="PROSITE" id="PS51115"/>
    </source>
</evidence>
<dbReference type="Pfam" id="PF00054">
    <property type="entry name" value="Laminin_G_1"/>
    <property type="match status" value="1"/>
</dbReference>
<dbReference type="PRINTS" id="PR00011">
    <property type="entry name" value="EGFLAMININ"/>
</dbReference>
<comment type="subcellular location">
    <subcellularLocation>
        <location evidence="1">Secreted</location>
        <location evidence="1">Extracellular space</location>
        <location evidence="1">Extracellular matrix</location>
        <location evidence="1">Basement membrane</location>
    </subcellularLocation>
</comment>
<feature type="disulfide bond" evidence="11">
    <location>
        <begin position="1418"/>
        <end position="1427"/>
    </location>
</feature>
<feature type="disulfide bond" evidence="11">
    <location>
        <begin position="1399"/>
        <end position="1416"/>
    </location>
</feature>
<dbReference type="GO" id="GO:0005604">
    <property type="term" value="C:basement membrane"/>
    <property type="evidence" value="ECO:0007669"/>
    <property type="project" value="UniProtKB-SubCell"/>
</dbReference>
<dbReference type="InterPro" id="IPR000034">
    <property type="entry name" value="Laminin_IV"/>
</dbReference>
<dbReference type="SMART" id="SM00282">
    <property type="entry name" value="LamG"/>
    <property type="match status" value="5"/>
</dbReference>
<evidence type="ECO:0000256" key="4">
    <source>
        <dbReference type="ARBA" id="ARBA00022729"/>
    </source>
</evidence>
<feature type="domain" description="Laminin EGF-like" evidence="16">
    <location>
        <begin position="1443"/>
        <end position="1487"/>
    </location>
</feature>
<feature type="domain" description="Laminin EGF-like" evidence="16">
    <location>
        <begin position="1817"/>
        <end position="1866"/>
    </location>
</feature>
<feature type="domain" description="Laminin G" evidence="15">
    <location>
        <begin position="3046"/>
        <end position="3205"/>
    </location>
</feature>
<dbReference type="GO" id="GO:0009887">
    <property type="term" value="P:animal organ morphogenesis"/>
    <property type="evidence" value="ECO:0007669"/>
    <property type="project" value="TreeGrafter"/>
</dbReference>
<feature type="domain" description="Laminin EGF-like" evidence="16">
    <location>
        <begin position="692"/>
        <end position="746"/>
    </location>
</feature>
<dbReference type="SUPFAM" id="SSF57196">
    <property type="entry name" value="EGF/Laminin"/>
    <property type="match status" value="20"/>
</dbReference>
<dbReference type="FunFam" id="2.10.25.10:FF:000388">
    <property type="entry name" value="Laminin subunit alpha"/>
    <property type="match status" value="1"/>
</dbReference>
<feature type="disulfide bond" evidence="11">
    <location>
        <begin position="511"/>
        <end position="528"/>
    </location>
</feature>
<feature type="disulfide bond" evidence="11">
    <location>
        <begin position="2072"/>
        <end position="2089"/>
    </location>
</feature>
<dbReference type="FunFam" id="2.10.25.10:FF:000407">
    <property type="entry name" value="Laminin subunit alpha-3"/>
    <property type="match status" value="1"/>
</dbReference>
<feature type="disulfide bond" evidence="11">
    <location>
        <begin position="1557"/>
        <end position="1566"/>
    </location>
</feature>
<feature type="disulfide bond" evidence="11">
    <location>
        <begin position="555"/>
        <end position="567"/>
    </location>
</feature>
<feature type="disulfide bond" evidence="11">
    <location>
        <begin position="601"/>
        <end position="613"/>
    </location>
</feature>
<sequence length="3630" mass="401957">MRVSILLLSFLTTIQAVLVPPSKNLALGRHITASSTCGESNGVPIQELYCTIAGALPYSPHNPYSYSLFNNTKRVQEMRAEHSFLKNGQNCDYCKANSDLEHPAHFMVDGSPSWWQSPPLSRGMQYHEVNITIDLGQKFHIAYVWLQMANSPRPAAWVLEKSSDNGTTYQPWQYFAASAKDCARMFHVPASLVNNVISDDEEVICTTDNSGIHPMENGEIMINLLEGRPGKNNFGSAKLQSFLTATNVRLRFLKANTMYAQLMDYKSPNDATVTRRYYYAIKEIYMGGRCICNGHAKSCSEVNPNSQTLTCQCEHNTCGDNCDRCCPGFTQKKWRASGEKEFFCEQCNCHEHSDECVYEEELDEKKLSLDIHGNYEGGGRCLNCRDRTTGINCNECIDGFYRPAHKFWNETDVCQPCDCDPAKHTHRCAEGTGKCECLPQFTGENCDQCAVGYYHPPECRPCECNVNGTSDGACLPVDGVCNCKEGFAGEFCEKCASGFTNLTAGCTPCNCDSEGSTGIECNLETGACECKSNFMGKECNVCGKGYFEYPECKFCDCDATGTEDEVCDKQSGQCLCKPGYAGRRCDQCDVNYFGYPTCRECDCHEAGSTSAKCNEVTGQCICHTNFTSTKCDKCAIGYYKFPECLSCDCHPSTSKSKACDHDGKCYCKENIDGDKCERCKPKLYNFPLCEECNCNPNGVVDGFAGCDTVKEGELCSCKENVDGRTCSECKPTFWDLSVRNPQGCVDCNCNMTGVVSLLNTCDIKTGNCFCKSFVSGAKCDSCADGYHSMDGSLQNGCEPCDCDAGGSVNHVCNPHSGQCRCRPRVEGVRCDKPIKDHFFPTLWQLKYEAESGRQVDGNSVRYAIDNTTFPDYSYRGYAVFSPIQDEIILDIDIRKASLYKLLVHYLNPIEMFIPLKADISPVHTQTTDTNFLASTNLPYQAEPSSIFVNSDDKAFVLNPGRWRLSLSTPKRLYVDYVVFVPAEYYFGSTLKAPVNNPCPALENPDAPCMDYLYPPMKFSSRVDSNKDDKVRTFDKDGAIRQLKKVTTDVLPAIVGQAGLVKAEDYTRKLEIDLEVPADGDYYMVVEYINPSNVTAPLRLRIEQGNETPFNEGTLHIGQSPYNVFRRELVTKEGQHGVMHLKKSPPVALAVFTVPPGLEFGLASVNLVPVSEWHDDLLKHAPVCIRKDGDCIGLQYPIPANSIATPAASTNPNEVVAGNKLTFKVHNAEDVKVIPLDPNAAGTVDINGVVDKPDHYVFVVHYYNNDNGPLSIEGMFQNEIFGKADFKYCPSTAGCRIEIVNMRKVPLENYFYVKDNYKWSFYANSKQRGPLYIESITAVPVHTYTPDLLKHQPLDMTSDFFKYCSDEHFKNHPSNVSDYCRQQVFSLTSEFNNGALPCECNPKGATDFCCEEYGGSCKCKPNIIGRTCDRCAPGFHGFPECKPCKCSSSELCDETTGQCFCPNYVDGIQCDRCVKYAYGFDPLIGCQLCGCNPQGSLNGELQCDSNNGQCLCKEGVGGRRCEKCLPGYYNFPECLKCSCNTAGTVAEVCDSQTSECKCKKGVSGPNCDTCKPGTFDLQPNHPRGCSDCFCFGVTDKCQSLLYPVETIYIPSNGWSANDTEGTVNVEDNRIVYETGSESSSRNVYLEPKLTKTDFTTSYGLQMSFKISSTPQENAKRALSSEADVVLVSGDTQLQLWAREQPKDPSVMFEVVVTFSPDSWLYKSGEPVTRQTLMMVLYKLDKIQIKASYYEFPQKVVLEDVQIAQVVQRQRNAYDIVATSVEMCSCPAGYTGFSCQTCAPGYYRLKSEDDSFLGACVPCNCNAHAGTCDPDTGICIDCQHNTEGDHCELCKEGYSGNATTGSPHSCLICPCPNAIEGGNFGKSCSISPTGYLERCECKEGYTGQFCGQCAVGFYGQPINREPCKKCYCNENNDLSSPDSCNPETGECSNCEHNTDGPYCDYCQPWYYGDALTKTCQECQCDQCGSDYCDNKSGQCQCKPLIIGEKCDKCAENSWGFDGCTGCTPCDCAAAASNSQCDLKTGQCSCMPGAAGKQCETCQNGYWDYSPQGCKKCDCEADLSMGTVCNIKTGQCQCQEGATGPRCDTCLPGYLRIPEHGCRQCSECALALNSEIDDEFLTLEAAHRTLGNISSVALNGARLNRINKEIKRLDPLVDFVSELTAGTVVGEMKDKTDAQRNQLDSEKVKVTRFTDKLTETEDKVQALLKDLKKVKQDVNDLIGTSRLVVNKIEGLGVDIKGAPTDENEEELINEAKRLIEQIKKSSEEIEAHDIEATKTKLELEPEVVSSLKGKHNERKDLVIKLQNSFISLNNASAEYVSTIESAKNVIANAKKVIKDMNVNSFTILLDGVEKDIKKKREKQSLLENRQEEIKNSVDVLTKLGQEIFELKERLQEDKEVLNKHNDNNSRFKREADNDKRVQQAKDKAEELKEQERKLKAIYYDSTGDVAKNIEAATVYKKITDLIVSAQNSSNVALENAKTTENMVKNLNEEVAQTLNKTNEIKQKLNGQSSTYQQRIHNYVQKVEEQEKVVDKLQNDISKIQTPESIDEFLKSAAETIGKAKKDIESKKESADEFLQNVEQISEKVNETTQLFTDLTQSTASAKSNLEAINRDIPKTSDALREVKQRVDKTNKDVDDLKAKLNALKEKVAAIRGKVNQVTVGVKFDQGSVLELPLPESGGELSIVTKVKTYFRTRRDTGLLFYLGNEDSERSTDFFAVEIDERKPRLIGSLGRDVIDVVLDELVTDNQWRQLILDRRGKQVDFKISIPNNDTVSKSVSVTIPGNKNIFNLYDDTGHLFVGGSDPKVKLPKQIKARNFDGAVEAFQLNGENIGLWNSEKLERVRGAVPRTSVREEGKNLGITYNGKGYSKVDVGTWNPRKKTSLLVSFMTHASEGLLFYIGKGGDQMLIELEGGFVKLSFDLGSGLAQVVSQNRYNDGKWHLIHVKREEKKAKLTVDTADVTEVESPGDSFEMSVPDAFYLGGLPQGVNPRLVVTPYRGCLKNLKLDNIGYVNLRPLDGTGLSPSCPSQEVRMASFVSGNSFIKIDNIDLDKELELSLRFKTKESSGRIATLTINDENALDFVLNNGELEVSVNNEKIDRKLSFSSPFPNRWHYVYIIQTNGKLKLLLDDAISGEIDSDLSELLPSQKAAMYLGKYNDDLPVIGCIGDVLINNKNLKFSFTDGKEVHLARCMADEGVDSSEVAPSKSPAEPEQSESEGSDEEDVVEEQPKGKSNPRPPGSCALPLEPHGEREDVRGIRFGYNPQSRIEFKKLPDSHQRNLVINVQLRANAANGVILFATNEKHTDHVALYLLDGKVCLSYGATNARLIIQSTDSILDDEWHIVRAEKDGAAAVLFIDDEQVAHDEVENAEIINIEAPLYVGGASKNLQSFIGRLLPGVKSEFGGCLRDLKINNEEYSDDSGESHGVVPCSQLSENGIFFGKDGGYAMLPEFVANKQFNFEMEIKPRLKTAVLLSVGVLDCVTIQLVNGSVKLTIDDGAGPMTVIYAPPQGSSICDGNWHKIKVLRKKNIVTLNVDGKSNLLIIKKKALTDTALKDPIYFGGVPKDKRLKGLDTVESYVGCMRIAEVTSNPKRRRRDLDVSDMTLFGNLDRNSCPLN</sequence>
<keyword evidence="5" id="KW-0677">Repeat</keyword>
<evidence type="ECO:0000256" key="14">
    <source>
        <dbReference type="SAM" id="SignalP"/>
    </source>
</evidence>
<dbReference type="FunFam" id="2.10.25.10:FF:000082">
    <property type="entry name" value="Laminin subunit alpha 1"/>
    <property type="match status" value="1"/>
</dbReference>
<feature type="disulfide bond" evidence="11">
    <location>
        <begin position="530"/>
        <end position="539"/>
    </location>
</feature>
<dbReference type="CDD" id="cd00110">
    <property type="entry name" value="LamG"/>
    <property type="match status" value="5"/>
</dbReference>
<evidence type="ECO:0000256" key="11">
    <source>
        <dbReference type="PROSITE-ProRule" id="PRU00460"/>
    </source>
</evidence>
<dbReference type="FunFam" id="2.10.25.10:FF:000106">
    <property type="entry name" value="Heparan sulfate proteoglycan 2"/>
    <property type="match status" value="1"/>
</dbReference>
<evidence type="ECO:0000256" key="7">
    <source>
        <dbReference type="ARBA" id="ARBA00023054"/>
    </source>
</evidence>
<feature type="coiled-coil region" evidence="12">
    <location>
        <begin position="2636"/>
        <end position="2670"/>
    </location>
</feature>
<feature type="disulfide bond" evidence="11">
    <location>
        <begin position="464"/>
        <end position="481"/>
    </location>
</feature>
<dbReference type="InterPro" id="IPR056863">
    <property type="entry name" value="LMN_ATRN_NET-like_EGF"/>
</dbReference>
<evidence type="ECO:0000256" key="1">
    <source>
        <dbReference type="ARBA" id="ARBA00004302"/>
    </source>
</evidence>
<dbReference type="Gene3D" id="2.60.120.260">
    <property type="entry name" value="Galactose-binding domain-like"/>
    <property type="match status" value="1"/>
</dbReference>
<feature type="domain" description="Laminin EGF-like" evidence="16">
    <location>
        <begin position="1976"/>
        <end position="2022"/>
    </location>
</feature>
<dbReference type="EMBL" id="CAJFDH010000003">
    <property type="protein sequence ID" value="CAD5215290.1"/>
    <property type="molecule type" value="Genomic_DNA"/>
</dbReference>
<feature type="disulfide bond" evidence="11">
    <location>
        <begin position="509"/>
        <end position="521"/>
    </location>
</feature>